<dbReference type="EC" id="2.1.1.-" evidence="6"/>
<accession>A0A224AK06</accession>
<dbReference type="InterPro" id="IPR003682">
    <property type="entry name" value="rRNA_ssu_MeTfrase_G"/>
</dbReference>
<dbReference type="GO" id="GO:0005829">
    <property type="term" value="C:cytosol"/>
    <property type="evidence" value="ECO:0007669"/>
    <property type="project" value="TreeGrafter"/>
</dbReference>
<dbReference type="SUPFAM" id="SSF53335">
    <property type="entry name" value="S-adenosyl-L-methionine-dependent methyltransferases"/>
    <property type="match status" value="1"/>
</dbReference>
<evidence type="ECO:0000256" key="4">
    <source>
        <dbReference type="ARBA" id="ARBA00022679"/>
    </source>
</evidence>
<dbReference type="OrthoDB" id="9808773at2"/>
<evidence type="ECO:0000313" key="7">
    <source>
        <dbReference type="EMBL" id="BBA17222.1"/>
    </source>
</evidence>
<evidence type="ECO:0000256" key="2">
    <source>
        <dbReference type="ARBA" id="ARBA00022552"/>
    </source>
</evidence>
<protein>
    <recommendedName>
        <fullName evidence="6">Ribosomal RNA small subunit methyltransferase G</fullName>
        <ecNumber evidence="6">2.1.1.-</ecNumber>
    </recommendedName>
    <alternativeName>
        <fullName evidence="6">16S rRNA 7-methylguanosine methyltransferase</fullName>
        <shortName evidence="6">16S rRNA m7G methyltransferase</shortName>
    </alternativeName>
</protein>
<dbReference type="Gene3D" id="3.40.50.150">
    <property type="entry name" value="Vaccinia Virus protein VP39"/>
    <property type="match status" value="1"/>
</dbReference>
<comment type="similarity">
    <text evidence="6">Belongs to the methyltransferase superfamily. RNA methyltransferase RsmG family.</text>
</comment>
<name>A0A224AK06_9FLAO</name>
<keyword evidence="8" id="KW-1185">Reference proteome</keyword>
<evidence type="ECO:0000256" key="6">
    <source>
        <dbReference type="HAMAP-Rule" id="MF_00074"/>
    </source>
</evidence>
<dbReference type="EMBL" id="AP014608">
    <property type="protein sequence ID" value="BBA17222.1"/>
    <property type="molecule type" value="Genomic_DNA"/>
</dbReference>
<dbReference type="AlphaFoldDB" id="A0A224AK06"/>
<dbReference type="NCBIfam" id="TIGR00138">
    <property type="entry name" value="rsmG_gidB"/>
    <property type="match status" value="1"/>
</dbReference>
<dbReference type="PANTHER" id="PTHR31760:SF0">
    <property type="entry name" value="S-ADENOSYL-L-METHIONINE-DEPENDENT METHYLTRANSFERASES SUPERFAMILY PROTEIN"/>
    <property type="match status" value="1"/>
</dbReference>
<sequence>MELIKKYFPNLLNEQIYKLSSLKNLYAYWNSYVNLVSRKTFHDFYQQHVLFCLGIAKVFSFYPGSCVMDLGTGGGFPGIPLSIVFPHTKFILVDSIRKKIKIIEKIIYHLHLKNTYPIWIRAEKLENKFDFVVTRAVNKIDIIHNWIKDKFKYKSNSRIQNGALYIKGGNLYDELKKFPHAVAYPLNHYFKEPFFIKKKVIWISNI</sequence>
<comment type="subcellular location">
    <subcellularLocation>
        <location evidence="6">Cytoplasm</location>
    </subcellularLocation>
</comment>
<keyword evidence="1 6" id="KW-0963">Cytoplasm</keyword>
<keyword evidence="4 6" id="KW-0808">Transferase</keyword>
<gene>
    <name evidence="7" type="primary">gidB</name>
    <name evidence="6" type="synonym">rsmG</name>
    <name evidence="7" type="ORF">STAT_291</name>
</gene>
<evidence type="ECO:0000256" key="3">
    <source>
        <dbReference type="ARBA" id="ARBA00022603"/>
    </source>
</evidence>
<dbReference type="HAMAP" id="MF_00074">
    <property type="entry name" value="16SrRNA_methyltr_G"/>
    <property type="match status" value="1"/>
</dbReference>
<feature type="binding site" evidence="6">
    <location>
        <position position="135"/>
    </location>
    <ligand>
        <name>S-adenosyl-L-methionine</name>
        <dbReference type="ChEBI" id="CHEBI:59789"/>
    </ligand>
</feature>
<dbReference type="RefSeq" id="WP_119305834.1">
    <property type="nucleotide sequence ID" value="NZ_AP014608.1"/>
</dbReference>
<keyword evidence="2 6" id="KW-0698">rRNA processing</keyword>
<proteinExistence type="inferred from homology"/>
<comment type="function">
    <text evidence="6">Specifically methylates the N7 position of a guanine in 16S rRNA.</text>
</comment>
<feature type="binding site" evidence="6">
    <location>
        <position position="71"/>
    </location>
    <ligand>
        <name>S-adenosyl-L-methionine</name>
        <dbReference type="ChEBI" id="CHEBI:59789"/>
    </ligand>
</feature>
<keyword evidence="5 6" id="KW-0949">S-adenosyl-L-methionine</keyword>
<feature type="binding site" evidence="6">
    <location>
        <position position="76"/>
    </location>
    <ligand>
        <name>S-adenosyl-L-methionine</name>
        <dbReference type="ChEBI" id="CHEBI:59789"/>
    </ligand>
</feature>
<feature type="binding site" evidence="6">
    <location>
        <begin position="122"/>
        <end position="123"/>
    </location>
    <ligand>
        <name>S-adenosyl-L-methionine</name>
        <dbReference type="ChEBI" id="CHEBI:59789"/>
    </ligand>
</feature>
<dbReference type="Pfam" id="PF02527">
    <property type="entry name" value="GidB"/>
    <property type="match status" value="1"/>
</dbReference>
<evidence type="ECO:0000256" key="1">
    <source>
        <dbReference type="ARBA" id="ARBA00022490"/>
    </source>
</evidence>
<reference evidence="7 8" key="1">
    <citation type="submission" date="2014-06" db="EMBL/GenBank/DDBJ databases">
        <title>Genome sequence of the intracellular symbiont Blattabacterium cuenoti, strain STAT from the wood feeding cockroach Salganea taiwanensis taiwanensis.</title>
        <authorList>
            <person name="Kinjo Y."/>
            <person name="Ohkuma M."/>
            <person name="Tokuda G."/>
        </authorList>
    </citation>
    <scope>NUCLEOTIDE SEQUENCE [LARGE SCALE GENOMIC DNA]</scope>
    <source>
        <strain evidence="7 8">STAT</strain>
    </source>
</reference>
<dbReference type="Proteomes" id="UP000263619">
    <property type="component" value="Chromosome"/>
</dbReference>
<dbReference type="PANTHER" id="PTHR31760">
    <property type="entry name" value="S-ADENOSYL-L-METHIONINE-DEPENDENT METHYLTRANSFERASES SUPERFAMILY PROTEIN"/>
    <property type="match status" value="1"/>
</dbReference>
<dbReference type="InterPro" id="IPR029063">
    <property type="entry name" value="SAM-dependent_MTases_sf"/>
</dbReference>
<evidence type="ECO:0000313" key="8">
    <source>
        <dbReference type="Proteomes" id="UP000263619"/>
    </source>
</evidence>
<evidence type="ECO:0000256" key="5">
    <source>
        <dbReference type="ARBA" id="ARBA00022691"/>
    </source>
</evidence>
<dbReference type="PIRSF" id="PIRSF003078">
    <property type="entry name" value="GidB"/>
    <property type="match status" value="1"/>
</dbReference>
<organism evidence="7 8">
    <name type="scientific">Blattabacterium cuenoti STAT</name>
    <dbReference type="NCBI Taxonomy" id="1457030"/>
    <lineage>
        <taxon>Bacteria</taxon>
        <taxon>Pseudomonadati</taxon>
        <taxon>Bacteroidota</taxon>
        <taxon>Flavobacteriia</taxon>
        <taxon>Flavobacteriales</taxon>
        <taxon>Blattabacteriaceae</taxon>
        <taxon>Blattabacterium</taxon>
    </lineage>
</organism>
<comment type="caution">
    <text evidence="6">Lacks conserved residue(s) required for the propagation of feature annotation.</text>
</comment>
<dbReference type="GO" id="GO:0070043">
    <property type="term" value="F:rRNA (guanine-N7-)-methyltransferase activity"/>
    <property type="evidence" value="ECO:0007669"/>
    <property type="project" value="UniProtKB-UniRule"/>
</dbReference>
<keyword evidence="3 6" id="KW-0489">Methyltransferase</keyword>